<evidence type="ECO:0000259" key="8">
    <source>
        <dbReference type="Pfam" id="PF04116"/>
    </source>
</evidence>
<feature type="transmembrane region" description="Helical" evidence="7">
    <location>
        <begin position="52"/>
        <end position="74"/>
    </location>
</feature>
<evidence type="ECO:0000256" key="2">
    <source>
        <dbReference type="ARBA" id="ARBA00022692"/>
    </source>
</evidence>
<keyword evidence="3 7" id="KW-1133">Transmembrane helix</keyword>
<dbReference type="EMBL" id="CP089982">
    <property type="protein sequence ID" value="WXA90481.1"/>
    <property type="molecule type" value="Genomic_DNA"/>
</dbReference>
<feature type="transmembrane region" description="Helical" evidence="7">
    <location>
        <begin position="12"/>
        <end position="31"/>
    </location>
</feature>
<evidence type="ECO:0000256" key="3">
    <source>
        <dbReference type="ARBA" id="ARBA00022989"/>
    </source>
</evidence>
<keyword evidence="4" id="KW-0560">Oxidoreductase</keyword>
<dbReference type="PANTHER" id="PTHR21624:SF1">
    <property type="entry name" value="ALKYLGLYCEROL MONOOXYGENASE"/>
    <property type="match status" value="1"/>
</dbReference>
<feature type="transmembrane region" description="Helical" evidence="7">
    <location>
        <begin position="86"/>
        <end position="103"/>
    </location>
</feature>
<reference evidence="9 10" key="1">
    <citation type="submission" date="2021-12" db="EMBL/GenBank/DDBJ databases">
        <title>Discovery of the Pendulisporaceae a myxobacterial family with distinct sporulation behavior and unique specialized metabolism.</title>
        <authorList>
            <person name="Garcia R."/>
            <person name="Popoff A."/>
            <person name="Bader C.D."/>
            <person name="Loehr J."/>
            <person name="Walesch S."/>
            <person name="Walt C."/>
            <person name="Boldt J."/>
            <person name="Bunk B."/>
            <person name="Haeckl F.J.F.P.J."/>
            <person name="Gunesch A.P."/>
            <person name="Birkelbach J."/>
            <person name="Nuebel U."/>
            <person name="Pietschmann T."/>
            <person name="Bach T."/>
            <person name="Mueller R."/>
        </authorList>
    </citation>
    <scope>NUCLEOTIDE SEQUENCE [LARGE SCALE GENOMIC DNA]</scope>
    <source>
        <strain evidence="9 10">MSr12523</strain>
    </source>
</reference>
<feature type="transmembrane region" description="Helical" evidence="7">
    <location>
        <begin position="146"/>
        <end position="170"/>
    </location>
</feature>
<dbReference type="Proteomes" id="UP001379533">
    <property type="component" value="Chromosome"/>
</dbReference>
<evidence type="ECO:0000313" key="10">
    <source>
        <dbReference type="Proteomes" id="UP001379533"/>
    </source>
</evidence>
<keyword evidence="10" id="KW-1185">Reference proteome</keyword>
<gene>
    <name evidence="9" type="ORF">LZC95_28995</name>
</gene>
<keyword evidence="6 7" id="KW-0472">Membrane</keyword>
<protein>
    <submittedName>
        <fullName evidence="9">Sterol desaturase family protein</fullName>
    </submittedName>
</protein>
<proteinExistence type="predicted"/>
<comment type="subcellular location">
    <subcellularLocation>
        <location evidence="1">Endomembrane system</location>
        <topology evidence="1">Multi-pass membrane protein</topology>
    </subcellularLocation>
</comment>
<feature type="domain" description="Fatty acid hydroxylase" evidence="8">
    <location>
        <begin position="89"/>
        <end position="223"/>
    </location>
</feature>
<evidence type="ECO:0000256" key="4">
    <source>
        <dbReference type="ARBA" id="ARBA00023002"/>
    </source>
</evidence>
<dbReference type="RefSeq" id="WP_394841094.1">
    <property type="nucleotide sequence ID" value="NZ_CP089982.1"/>
</dbReference>
<name>A0ABZ2JVH9_9BACT</name>
<sequence>MLDTILSLDPAKLVLLMATPAYFACIGWEAWKLARMRRSNYTKHETLNNIALAASFQAVELVGLVGVLAVYARIYEWRLFTIPRTWGTFFVLWILQDALYYAAHRASHRVRWLWATHVVHHSQEAMNFSTAFRQSMLSPIFGMWPFYLPLLYLGFSPSFVLLAVNVNLVYQFFVHTELVGKLGWLEYVFNTPSHHRVHHARNERYLDKNFAGTLIIWDRLFGTFEEEGEKAEYGITHPLRTANPVVTVFHEPLAMMRDVLRPGPLADRLKHLWAPPGWERPSPGRLPVPAPSPAPEA</sequence>
<accession>A0ABZ2JVH9</accession>
<evidence type="ECO:0000256" key="1">
    <source>
        <dbReference type="ARBA" id="ARBA00004127"/>
    </source>
</evidence>
<dbReference type="InterPro" id="IPR051689">
    <property type="entry name" value="Sterol_desaturase/TMEM195"/>
</dbReference>
<dbReference type="PANTHER" id="PTHR21624">
    <property type="entry name" value="STEROL DESATURASE-RELATED PROTEIN"/>
    <property type="match status" value="1"/>
</dbReference>
<evidence type="ECO:0000256" key="5">
    <source>
        <dbReference type="ARBA" id="ARBA00023098"/>
    </source>
</evidence>
<evidence type="ECO:0000256" key="7">
    <source>
        <dbReference type="SAM" id="Phobius"/>
    </source>
</evidence>
<dbReference type="Pfam" id="PF04116">
    <property type="entry name" value="FA_hydroxylase"/>
    <property type="match status" value="1"/>
</dbReference>
<organism evidence="9 10">
    <name type="scientific">Pendulispora brunnea</name>
    <dbReference type="NCBI Taxonomy" id="2905690"/>
    <lineage>
        <taxon>Bacteria</taxon>
        <taxon>Pseudomonadati</taxon>
        <taxon>Myxococcota</taxon>
        <taxon>Myxococcia</taxon>
        <taxon>Myxococcales</taxon>
        <taxon>Sorangiineae</taxon>
        <taxon>Pendulisporaceae</taxon>
        <taxon>Pendulispora</taxon>
    </lineage>
</organism>
<dbReference type="InterPro" id="IPR006694">
    <property type="entry name" value="Fatty_acid_hydroxylase"/>
</dbReference>
<keyword evidence="2 7" id="KW-0812">Transmembrane</keyword>
<evidence type="ECO:0000313" key="9">
    <source>
        <dbReference type="EMBL" id="WXA90481.1"/>
    </source>
</evidence>
<evidence type="ECO:0000256" key="6">
    <source>
        <dbReference type="ARBA" id="ARBA00023136"/>
    </source>
</evidence>
<keyword evidence="5" id="KW-0443">Lipid metabolism</keyword>